<evidence type="ECO:0000313" key="6">
    <source>
        <dbReference type="EMBL" id="RCG17671.1"/>
    </source>
</evidence>
<comment type="similarity">
    <text evidence="2 4">Belongs to the Nudix hydrolase family.</text>
</comment>
<dbReference type="InterPro" id="IPR020084">
    <property type="entry name" value="NUDIX_hydrolase_CS"/>
</dbReference>
<evidence type="ECO:0000256" key="4">
    <source>
        <dbReference type="RuleBase" id="RU003476"/>
    </source>
</evidence>
<gene>
    <name evidence="6" type="ORF">DQ392_17700</name>
</gene>
<evidence type="ECO:0000259" key="5">
    <source>
        <dbReference type="PROSITE" id="PS51462"/>
    </source>
</evidence>
<dbReference type="Gene3D" id="3.40.50.150">
    <property type="entry name" value="Vaccinia Virus protein VP39"/>
    <property type="match status" value="1"/>
</dbReference>
<dbReference type="Pfam" id="PF00293">
    <property type="entry name" value="NUDIX"/>
    <property type="match status" value="1"/>
</dbReference>
<accession>A0A367EI04</accession>
<dbReference type="EMBL" id="QOIM01000036">
    <property type="protein sequence ID" value="RCG17671.1"/>
    <property type="molecule type" value="Genomic_DNA"/>
</dbReference>
<dbReference type="GO" id="GO:0016787">
    <property type="term" value="F:hydrolase activity"/>
    <property type="evidence" value="ECO:0007669"/>
    <property type="project" value="UniProtKB-KW"/>
</dbReference>
<dbReference type="OrthoDB" id="4035289at2"/>
<dbReference type="AlphaFoldDB" id="A0A367EI04"/>
<name>A0A367EI04_9ACTN</name>
<dbReference type="PROSITE" id="PS00893">
    <property type="entry name" value="NUDIX_BOX"/>
    <property type="match status" value="1"/>
</dbReference>
<evidence type="ECO:0000256" key="1">
    <source>
        <dbReference type="ARBA" id="ARBA00001946"/>
    </source>
</evidence>
<dbReference type="PANTHER" id="PTHR43046:SF14">
    <property type="entry name" value="MUTT_NUDIX FAMILY PROTEIN"/>
    <property type="match status" value="1"/>
</dbReference>
<sequence length="360" mass="39359">MRSAPVAYARSDWSRHYQQGRGFRPLREVERDLLARHTPAPDGGRALEVGCGTGELAAHLAGLGYEVDALDFAEGALTRARKAHEGVEGLRWLCLDIEHDDPADLDDDGYDLITMRLMLAFVRDRTRVVRDLAARLRPGGALVVITPVAANTPAERRRIALDEDELALLTEGWNQVERHDADGLAFLVLRESATSFEAVEKGRPQPQAVLGACVVVTDDCGRVLLGRSTRGVWELPGGRIETGECAQETAVRELAEETGLSAHLDDAYLLTILHDDLADVRRVSAVVRVTAWTGTPQVREPHHFTRWEWHPTHTLASLGAVFAPSAQALEATWPGVLPGLPRVHAYALAEALTAMGNAHE</sequence>
<reference evidence="6 7" key="1">
    <citation type="submission" date="2018-06" db="EMBL/GenBank/DDBJ databases">
        <title>Streptomyces reniochalinae sp. nov. and Streptomyces diacarnus sp. nov. from marine sponges.</title>
        <authorList>
            <person name="Li L."/>
        </authorList>
    </citation>
    <scope>NUCLEOTIDE SEQUENCE [LARGE SCALE GENOMIC DNA]</scope>
    <source>
        <strain evidence="6 7">LHW50302</strain>
    </source>
</reference>
<dbReference type="CDD" id="cd02440">
    <property type="entry name" value="AdoMet_MTases"/>
    <property type="match status" value="1"/>
</dbReference>
<dbReference type="SUPFAM" id="SSF55811">
    <property type="entry name" value="Nudix"/>
    <property type="match status" value="1"/>
</dbReference>
<dbReference type="InterPro" id="IPR015797">
    <property type="entry name" value="NUDIX_hydrolase-like_dom_sf"/>
</dbReference>
<dbReference type="PANTHER" id="PTHR43046">
    <property type="entry name" value="GDP-MANNOSE MANNOSYL HYDROLASE"/>
    <property type="match status" value="1"/>
</dbReference>
<dbReference type="InterPro" id="IPR000086">
    <property type="entry name" value="NUDIX_hydrolase_dom"/>
</dbReference>
<comment type="cofactor">
    <cofactor evidence="1">
        <name>Mg(2+)</name>
        <dbReference type="ChEBI" id="CHEBI:18420"/>
    </cofactor>
</comment>
<dbReference type="InterPro" id="IPR020476">
    <property type="entry name" value="Nudix_hydrolase"/>
</dbReference>
<dbReference type="InterPro" id="IPR029063">
    <property type="entry name" value="SAM-dependent_MTases_sf"/>
</dbReference>
<dbReference type="PROSITE" id="PS51462">
    <property type="entry name" value="NUDIX"/>
    <property type="match status" value="1"/>
</dbReference>
<evidence type="ECO:0000256" key="2">
    <source>
        <dbReference type="ARBA" id="ARBA00005582"/>
    </source>
</evidence>
<evidence type="ECO:0000256" key="3">
    <source>
        <dbReference type="ARBA" id="ARBA00022801"/>
    </source>
</evidence>
<evidence type="ECO:0000313" key="7">
    <source>
        <dbReference type="Proteomes" id="UP000253507"/>
    </source>
</evidence>
<comment type="caution">
    <text evidence="6">The sequence shown here is derived from an EMBL/GenBank/DDBJ whole genome shotgun (WGS) entry which is preliminary data.</text>
</comment>
<keyword evidence="7" id="KW-1185">Reference proteome</keyword>
<dbReference type="PRINTS" id="PR00502">
    <property type="entry name" value="NUDIXFAMILY"/>
</dbReference>
<dbReference type="SUPFAM" id="SSF53335">
    <property type="entry name" value="S-adenosyl-L-methionine-dependent methyltransferases"/>
    <property type="match status" value="1"/>
</dbReference>
<proteinExistence type="inferred from homology"/>
<dbReference type="Proteomes" id="UP000253507">
    <property type="component" value="Unassembled WGS sequence"/>
</dbReference>
<keyword evidence="3 4" id="KW-0378">Hydrolase</keyword>
<organism evidence="6 7">
    <name type="scientific">Streptomyces reniochalinae</name>
    <dbReference type="NCBI Taxonomy" id="2250578"/>
    <lineage>
        <taxon>Bacteria</taxon>
        <taxon>Bacillati</taxon>
        <taxon>Actinomycetota</taxon>
        <taxon>Actinomycetes</taxon>
        <taxon>Kitasatosporales</taxon>
        <taxon>Streptomycetaceae</taxon>
        <taxon>Streptomyces</taxon>
    </lineage>
</organism>
<protein>
    <submittedName>
        <fullName evidence="6">NUDIX domain-containing protein</fullName>
    </submittedName>
</protein>
<dbReference type="Gene3D" id="3.90.79.10">
    <property type="entry name" value="Nucleoside Triphosphate Pyrophosphohydrolase"/>
    <property type="match status" value="1"/>
</dbReference>
<dbReference type="Pfam" id="PF08242">
    <property type="entry name" value="Methyltransf_12"/>
    <property type="match status" value="1"/>
</dbReference>
<dbReference type="InterPro" id="IPR013217">
    <property type="entry name" value="Methyltransf_12"/>
</dbReference>
<feature type="domain" description="Nudix hydrolase" evidence="5">
    <location>
        <begin position="205"/>
        <end position="336"/>
    </location>
</feature>